<organism evidence="2 3">
    <name type="scientific">Thalassotalea euphylliae</name>
    <dbReference type="NCBI Taxonomy" id="1655234"/>
    <lineage>
        <taxon>Bacteria</taxon>
        <taxon>Pseudomonadati</taxon>
        <taxon>Pseudomonadota</taxon>
        <taxon>Gammaproteobacteria</taxon>
        <taxon>Alteromonadales</taxon>
        <taxon>Colwelliaceae</taxon>
        <taxon>Thalassotalea</taxon>
    </lineage>
</organism>
<feature type="transmembrane region" description="Helical" evidence="1">
    <location>
        <begin position="12"/>
        <end position="29"/>
    </location>
</feature>
<evidence type="ECO:0000313" key="2">
    <source>
        <dbReference type="EMBL" id="REL31942.1"/>
    </source>
</evidence>
<sequence length="397" mass="44956">MNYLRVNGSQLGLVLYFCGVFISWQIQALGILPRFLDIGVILILSLALMFVGRVTTSNNKRDNLFILAGLIILLLYALLSSLVINDYKNLIWSLFGFAAFSVFYSLNIEKTNLSYLAFYFALFCCLVYLAQLSTNSALAINSLVRHTATEENKAFGLVSYTAIAALCFSLATINSSLNYRRLFLIYLFQALVFFLVLISGARSPLFGLALALLYINYILFRHPMLKRNKVNILLIGFATIVLGAFFFDSISLRFFAFIDFLSRGLLTLFNSSGYFADAAALARVYQREIALNQFVEHFYFGAGFKYFWVDFPLLQAFSNGGVFFGGVYLLVFFIYPFKHSIVTLFFNSKASLAGQLLSLLYLCNSPRLFLHGQPYDWQHMLYVIPAVVYFARTQKSG</sequence>
<evidence type="ECO:0008006" key="4">
    <source>
        <dbReference type="Google" id="ProtNLM"/>
    </source>
</evidence>
<keyword evidence="3" id="KW-1185">Reference proteome</keyword>
<gene>
    <name evidence="2" type="ORF">DXX94_15130</name>
</gene>
<dbReference type="Proteomes" id="UP000256899">
    <property type="component" value="Unassembled WGS sequence"/>
</dbReference>
<dbReference type="RefSeq" id="WP_116017155.1">
    <property type="nucleotide sequence ID" value="NZ_QUOT01000001.1"/>
</dbReference>
<protein>
    <recommendedName>
        <fullName evidence="4">O-antigen ligase domain-containing protein</fullName>
    </recommendedName>
</protein>
<feature type="transmembrane region" description="Helical" evidence="1">
    <location>
        <begin position="154"/>
        <end position="173"/>
    </location>
</feature>
<feature type="transmembrane region" description="Helical" evidence="1">
    <location>
        <begin position="35"/>
        <end position="52"/>
    </location>
</feature>
<feature type="transmembrane region" description="Helical" evidence="1">
    <location>
        <begin position="113"/>
        <end position="134"/>
    </location>
</feature>
<accession>A0A3E0U7Q1</accession>
<dbReference type="AlphaFoldDB" id="A0A3E0U7Q1"/>
<name>A0A3E0U7Q1_9GAMM</name>
<feature type="transmembrane region" description="Helical" evidence="1">
    <location>
        <begin position="64"/>
        <end position="84"/>
    </location>
</feature>
<dbReference type="EMBL" id="QUOT01000001">
    <property type="protein sequence ID" value="REL31942.1"/>
    <property type="molecule type" value="Genomic_DNA"/>
</dbReference>
<feature type="transmembrane region" description="Helical" evidence="1">
    <location>
        <begin position="316"/>
        <end position="335"/>
    </location>
</feature>
<proteinExistence type="predicted"/>
<keyword evidence="1" id="KW-0472">Membrane</keyword>
<feature type="transmembrane region" description="Helical" evidence="1">
    <location>
        <begin position="204"/>
        <end position="220"/>
    </location>
</feature>
<comment type="caution">
    <text evidence="2">The sequence shown here is derived from an EMBL/GenBank/DDBJ whole genome shotgun (WGS) entry which is preliminary data.</text>
</comment>
<feature type="transmembrane region" description="Helical" evidence="1">
    <location>
        <begin position="182"/>
        <end position="198"/>
    </location>
</feature>
<feature type="transmembrane region" description="Helical" evidence="1">
    <location>
        <begin position="232"/>
        <end position="258"/>
    </location>
</feature>
<feature type="transmembrane region" description="Helical" evidence="1">
    <location>
        <begin position="90"/>
        <end position="106"/>
    </location>
</feature>
<keyword evidence="1" id="KW-1133">Transmembrane helix</keyword>
<reference evidence="3" key="1">
    <citation type="submission" date="2018-08" db="EMBL/GenBank/DDBJ databases">
        <title>Thalassotalea euphylliae genome.</title>
        <authorList>
            <person name="Summers S."/>
            <person name="Rice S.A."/>
            <person name="Freckelton M.L."/>
            <person name="Nedved B.T."/>
            <person name="Hadfield M.G."/>
        </authorList>
    </citation>
    <scope>NUCLEOTIDE SEQUENCE [LARGE SCALE GENOMIC DNA]</scope>
    <source>
        <strain evidence="3">H3</strain>
    </source>
</reference>
<evidence type="ECO:0000256" key="1">
    <source>
        <dbReference type="SAM" id="Phobius"/>
    </source>
</evidence>
<keyword evidence="1" id="KW-0812">Transmembrane</keyword>
<evidence type="ECO:0000313" key="3">
    <source>
        <dbReference type="Proteomes" id="UP000256899"/>
    </source>
</evidence>